<keyword evidence="2" id="KW-1185">Reference proteome</keyword>
<accession>A0ABV5ZGZ6</accession>
<evidence type="ECO:0000313" key="2">
    <source>
        <dbReference type="Proteomes" id="UP001589688"/>
    </source>
</evidence>
<dbReference type="EMBL" id="JBHLZF010000001">
    <property type="protein sequence ID" value="MFB9896633.1"/>
    <property type="molecule type" value="Genomic_DNA"/>
</dbReference>
<dbReference type="Proteomes" id="UP001589688">
    <property type="component" value="Unassembled WGS sequence"/>
</dbReference>
<organism evidence="1 2">
    <name type="scientific">Hallella seregens ATCC 51272</name>
    <dbReference type="NCBI Taxonomy" id="1336250"/>
    <lineage>
        <taxon>Bacteria</taxon>
        <taxon>Pseudomonadati</taxon>
        <taxon>Bacteroidota</taxon>
        <taxon>Bacteroidia</taxon>
        <taxon>Bacteroidales</taxon>
        <taxon>Prevotellaceae</taxon>
        <taxon>Hallella</taxon>
    </lineage>
</organism>
<dbReference type="RefSeq" id="WP_005846501.1">
    <property type="nucleotide sequence ID" value="NZ_JADU01000020.1"/>
</dbReference>
<reference evidence="1 2" key="1">
    <citation type="submission" date="2024-09" db="EMBL/GenBank/DDBJ databases">
        <authorList>
            <person name="Sun Q."/>
            <person name="Mori K."/>
        </authorList>
    </citation>
    <scope>NUCLEOTIDE SEQUENCE [LARGE SCALE GENOMIC DNA]</scope>
    <source>
        <strain evidence="1 2">ATCC 51272</strain>
    </source>
</reference>
<proteinExistence type="predicted"/>
<evidence type="ECO:0000313" key="1">
    <source>
        <dbReference type="EMBL" id="MFB9896633.1"/>
    </source>
</evidence>
<gene>
    <name evidence="1" type="ORF">ACFFK8_02035</name>
</gene>
<comment type="caution">
    <text evidence="1">The sequence shown here is derived from an EMBL/GenBank/DDBJ whole genome shotgun (WGS) entry which is preliminary data.</text>
</comment>
<protein>
    <submittedName>
        <fullName evidence="1">Uncharacterized protein</fullName>
    </submittedName>
</protein>
<sequence>MLTNPSSPASYNTIEEIQLRKSLLQKDMLKDDGKIRNQWHSLFSPPAALSKNASRAKRINSLLNTGAGLFDAFMLGWKLYRKFKR</sequence>
<name>A0ABV5ZGZ6_9BACT</name>